<reference evidence="4 5" key="2">
    <citation type="submission" date="2021-03" db="EMBL/GenBank/DDBJ databases">
        <title>Genomic Encyclopedia of Type Strains, Phase IV (KMG-IV): sequencing the most valuable type-strain genomes for metagenomic binning, comparative biology and taxonomic classification.</title>
        <authorList>
            <person name="Goeker M."/>
        </authorList>
    </citation>
    <scope>NUCLEOTIDE SEQUENCE [LARGE SCALE GENOMIC DNA]</scope>
    <source>
        <strain evidence="4 5">DSM 41954</strain>
    </source>
</reference>
<name>A0A060ZJ14_9ACTN</name>
<evidence type="ECO:0000313" key="4">
    <source>
        <dbReference type="EMBL" id="MBP2068605.1"/>
    </source>
</evidence>
<protein>
    <recommendedName>
        <fullName evidence="2">3-octaprenyl-4-hydroxybenzoate carboxy-lyase-like N-terminal domain-containing protein</fullName>
    </recommendedName>
</protein>
<dbReference type="InterPro" id="IPR002830">
    <property type="entry name" value="UbiD"/>
</dbReference>
<dbReference type="InterPro" id="IPR049383">
    <property type="entry name" value="UbiD-like_N"/>
</dbReference>
<feature type="region of interest" description="Disordered" evidence="1">
    <location>
        <begin position="287"/>
        <end position="338"/>
    </location>
</feature>
<keyword evidence="5" id="KW-1185">Reference proteome</keyword>
<feature type="compositionally biased region" description="Low complexity" evidence="1">
    <location>
        <begin position="307"/>
        <end position="318"/>
    </location>
</feature>
<dbReference type="EMBL" id="LK022848">
    <property type="protein sequence ID" value="CDR01140.1"/>
    <property type="molecule type" value="Genomic_DNA"/>
</dbReference>
<dbReference type="Pfam" id="PF20695">
    <property type="entry name" value="UbiD_N"/>
    <property type="match status" value="1"/>
</dbReference>
<dbReference type="PANTHER" id="PTHR30108:SF17">
    <property type="entry name" value="FERULIC ACID DECARBOXYLASE 1"/>
    <property type="match status" value="1"/>
</dbReference>
<proteinExistence type="predicted"/>
<dbReference type="GO" id="GO:0016831">
    <property type="term" value="F:carboxy-lyase activity"/>
    <property type="evidence" value="ECO:0007669"/>
    <property type="project" value="InterPro"/>
</dbReference>
<reference evidence="3" key="1">
    <citation type="submission" date="2014-05" db="EMBL/GenBank/DDBJ databases">
        <authorList>
            <person name="Horn Fabian"/>
        </authorList>
    </citation>
    <scope>NUCLEOTIDE SEQUENCE</scope>
</reference>
<feature type="domain" description="3-octaprenyl-4-hydroxybenzoate carboxy-lyase-like N-terminal" evidence="2">
    <location>
        <begin position="10"/>
        <end position="94"/>
    </location>
</feature>
<feature type="compositionally biased region" description="Basic and acidic residues" evidence="1">
    <location>
        <begin position="197"/>
        <end position="206"/>
    </location>
</feature>
<feature type="region of interest" description="Disordered" evidence="1">
    <location>
        <begin position="192"/>
        <end position="219"/>
    </location>
</feature>
<evidence type="ECO:0000313" key="5">
    <source>
        <dbReference type="Proteomes" id="UP000756710"/>
    </source>
</evidence>
<accession>A0A060ZJ14</accession>
<evidence type="ECO:0000256" key="1">
    <source>
        <dbReference type="SAM" id="MobiDB-lite"/>
    </source>
</evidence>
<dbReference type="PANTHER" id="PTHR30108">
    <property type="entry name" value="3-OCTAPRENYL-4-HYDROXYBENZOATE CARBOXY-LYASE-RELATED"/>
    <property type="match status" value="1"/>
</dbReference>
<dbReference type="Proteomes" id="UP000756710">
    <property type="component" value="Unassembled WGS sequence"/>
</dbReference>
<evidence type="ECO:0000313" key="3">
    <source>
        <dbReference type="EMBL" id="CDR01140.1"/>
    </source>
</evidence>
<dbReference type="SUPFAM" id="SSF50475">
    <property type="entry name" value="FMN-binding split barrel"/>
    <property type="match status" value="1"/>
</dbReference>
<gene>
    <name evidence="4" type="ORF">J2Z30_009686</name>
    <name evidence="3" type="ORF">SIRAN141</name>
</gene>
<dbReference type="HOGENOM" id="CLU_821157_0_0_11"/>
<feature type="compositionally biased region" description="Low complexity" evidence="1">
    <location>
        <begin position="287"/>
        <end position="299"/>
    </location>
</feature>
<sequence>MRHTDLRGFIAALEKMGGLTVVDREIDGDMEAAAVTPRSYELRSRAPLFTTITSAPGFRILGAPAGVSTVEGAPYARLALSPGLPPECTAQHILAPGQHIGHVRKLWSELGQPMPYALAQGPEPAVSVVSGAAADRRRRGIRWLMVTVPADWRTGRPGVTPEELARLTGEKAFLSKPGFIYPTIFVFDDDTDPSDPAEAHLGDRHPGPPHRAPRRLREVPDHVDGDVLFAGRAALDDRPASPSTTACGPRPARAVSRELLLPKLEGKPLGAMRAYLDAMDAAPIHVTRPGRAAATGTRRPPGRRVRPGPIGRPAARTPSSSGYATSLRRAPTTSASTC</sequence>
<dbReference type="Gene3D" id="3.40.1670.10">
    <property type="entry name" value="UbiD C-terminal domain-like"/>
    <property type="match status" value="1"/>
</dbReference>
<evidence type="ECO:0000259" key="2">
    <source>
        <dbReference type="Pfam" id="PF20695"/>
    </source>
</evidence>
<dbReference type="AlphaFoldDB" id="A0A060ZJ14"/>
<dbReference type="GO" id="GO:0005737">
    <property type="term" value="C:cytoplasm"/>
    <property type="evidence" value="ECO:0007669"/>
    <property type="project" value="TreeGrafter"/>
</dbReference>
<organism evidence="3">
    <name type="scientific">Streptomyces iranensis</name>
    <dbReference type="NCBI Taxonomy" id="576784"/>
    <lineage>
        <taxon>Bacteria</taxon>
        <taxon>Bacillati</taxon>
        <taxon>Actinomycetota</taxon>
        <taxon>Actinomycetes</taxon>
        <taxon>Kitasatosporales</taxon>
        <taxon>Streptomycetaceae</taxon>
        <taxon>Streptomyces</taxon>
        <taxon>Streptomyces violaceusniger group</taxon>
    </lineage>
</organism>
<dbReference type="EMBL" id="JAGGLR010000045">
    <property type="protein sequence ID" value="MBP2068605.1"/>
    <property type="molecule type" value="Genomic_DNA"/>
</dbReference>
<dbReference type="GeneID" id="32472827"/>
<dbReference type="RefSeq" id="WP_044566403.1">
    <property type="nucleotide sequence ID" value="NZ_CP136563.1"/>
</dbReference>